<protein>
    <submittedName>
        <fullName evidence="6">ABC transporter ATP-binding protein</fullName>
    </submittedName>
</protein>
<feature type="transmembrane region" description="Helical" evidence="4">
    <location>
        <begin position="127"/>
        <end position="146"/>
    </location>
</feature>
<dbReference type="PANTHER" id="PTHR42939">
    <property type="entry name" value="ABC TRANSPORTER ATP-BINDING PROTEIN ALBC-RELATED"/>
    <property type="match status" value="1"/>
</dbReference>
<keyword evidence="1" id="KW-0813">Transport</keyword>
<evidence type="ECO:0000256" key="4">
    <source>
        <dbReference type="SAM" id="Phobius"/>
    </source>
</evidence>
<evidence type="ECO:0000313" key="6">
    <source>
        <dbReference type="EMBL" id="MCZ0703259.1"/>
    </source>
</evidence>
<dbReference type="PROSITE" id="PS00211">
    <property type="entry name" value="ABC_TRANSPORTER_1"/>
    <property type="match status" value="1"/>
</dbReference>
<keyword evidence="4" id="KW-0812">Transmembrane</keyword>
<organism evidence="6 7">
    <name type="scientific">Natronobacillus azotifigens</name>
    <dbReference type="NCBI Taxonomy" id="472978"/>
    <lineage>
        <taxon>Bacteria</taxon>
        <taxon>Bacillati</taxon>
        <taxon>Bacillota</taxon>
        <taxon>Bacilli</taxon>
        <taxon>Bacillales</taxon>
        <taxon>Bacillaceae</taxon>
        <taxon>Natronobacillus</taxon>
    </lineage>
</organism>
<evidence type="ECO:0000256" key="1">
    <source>
        <dbReference type="ARBA" id="ARBA00022448"/>
    </source>
</evidence>
<dbReference type="SUPFAM" id="SSF52540">
    <property type="entry name" value="P-loop containing nucleoside triphosphate hydrolases"/>
    <property type="match status" value="1"/>
</dbReference>
<reference evidence="6" key="1">
    <citation type="submission" date="2022-11" db="EMBL/GenBank/DDBJ databases">
        <title>WGS of Natronobacillus azotifigens 24KS-1, an anaerobic diazotrophic haloalkaliphile from soda-rich habitats.</title>
        <authorList>
            <person name="Sorokin D.Y."/>
            <person name="Merkel A.Y."/>
        </authorList>
    </citation>
    <scope>NUCLEOTIDE SEQUENCE</scope>
    <source>
        <strain evidence="6">24KS-1</strain>
    </source>
</reference>
<dbReference type="Pfam" id="PF00005">
    <property type="entry name" value="ABC_tran"/>
    <property type="match status" value="1"/>
</dbReference>
<dbReference type="EMBL" id="JAPRAT010000014">
    <property type="protein sequence ID" value="MCZ0703259.1"/>
    <property type="molecule type" value="Genomic_DNA"/>
</dbReference>
<keyword evidence="4" id="KW-1133">Transmembrane helix</keyword>
<gene>
    <name evidence="6" type="ORF">OWO01_08540</name>
</gene>
<keyword evidence="4" id="KW-0472">Membrane</keyword>
<evidence type="ECO:0000256" key="3">
    <source>
        <dbReference type="ARBA" id="ARBA00022840"/>
    </source>
</evidence>
<dbReference type="GO" id="GO:0016887">
    <property type="term" value="F:ATP hydrolysis activity"/>
    <property type="evidence" value="ECO:0007669"/>
    <property type="project" value="InterPro"/>
</dbReference>
<evidence type="ECO:0000256" key="2">
    <source>
        <dbReference type="ARBA" id="ARBA00022741"/>
    </source>
</evidence>
<keyword evidence="3 6" id="KW-0067">ATP-binding</keyword>
<dbReference type="CDD" id="cd03230">
    <property type="entry name" value="ABC_DR_subfamily_A"/>
    <property type="match status" value="1"/>
</dbReference>
<accession>A0A9J6RD31</accession>
<dbReference type="PROSITE" id="PS50893">
    <property type="entry name" value="ABC_TRANSPORTER_2"/>
    <property type="match status" value="1"/>
</dbReference>
<dbReference type="Proteomes" id="UP001084197">
    <property type="component" value="Unassembled WGS sequence"/>
</dbReference>
<dbReference type="InterPro" id="IPR027417">
    <property type="entry name" value="P-loop_NTPase"/>
</dbReference>
<proteinExistence type="predicted"/>
<name>A0A9J6RD31_9BACI</name>
<keyword evidence="2" id="KW-0547">Nucleotide-binding</keyword>
<dbReference type="InterPro" id="IPR051782">
    <property type="entry name" value="ABC_Transporter_VariousFunc"/>
</dbReference>
<dbReference type="RefSeq" id="WP_268780030.1">
    <property type="nucleotide sequence ID" value="NZ_JAPRAT010000014.1"/>
</dbReference>
<evidence type="ECO:0000259" key="5">
    <source>
        <dbReference type="PROSITE" id="PS50893"/>
    </source>
</evidence>
<comment type="caution">
    <text evidence="6">The sequence shown here is derived from an EMBL/GenBank/DDBJ whole genome shotgun (WGS) entry which is preliminary data.</text>
</comment>
<dbReference type="PANTHER" id="PTHR42939:SF1">
    <property type="entry name" value="ABC TRANSPORTER ATP-BINDING PROTEIN ALBC-RELATED"/>
    <property type="match status" value="1"/>
</dbReference>
<dbReference type="AlphaFoldDB" id="A0A9J6RD31"/>
<dbReference type="Gene3D" id="3.40.50.300">
    <property type="entry name" value="P-loop containing nucleotide triphosphate hydrolases"/>
    <property type="match status" value="1"/>
</dbReference>
<dbReference type="GO" id="GO:0005524">
    <property type="term" value="F:ATP binding"/>
    <property type="evidence" value="ECO:0007669"/>
    <property type="project" value="UniProtKB-KW"/>
</dbReference>
<sequence length="285" mass="31862">MKIETKQLRKTFGKESALEDLSITFSGEKIIGLLGKNGAGKTTFMRILSGHFQQTSGTIAVNEQSPFNHSDVSKNICFIQESNNFYGKFRIDEVLQIAEVFYPNWDKDQAEHLLKVFKLKRKQKVKALSKGMLSALGIIVGLASNAPITIFDEPYIGLDASNRSLFYDLLLQSYQDNPRMFILSTHLIDEISKLFEEVAILHEGKLLLHETTAELAENHLLVSGETSVVDQAIKNKNVIHQTSMLGKKKAVLFGEQLATTDGLEVSKIGLQDLVIYLTKEEVDSL</sequence>
<evidence type="ECO:0000313" key="7">
    <source>
        <dbReference type="Proteomes" id="UP001084197"/>
    </source>
</evidence>
<keyword evidence="7" id="KW-1185">Reference proteome</keyword>
<dbReference type="InterPro" id="IPR003439">
    <property type="entry name" value="ABC_transporter-like_ATP-bd"/>
</dbReference>
<dbReference type="InterPro" id="IPR017871">
    <property type="entry name" value="ABC_transporter-like_CS"/>
</dbReference>
<feature type="domain" description="ABC transporter" evidence="5">
    <location>
        <begin position="3"/>
        <end position="228"/>
    </location>
</feature>